<proteinExistence type="predicted"/>
<protein>
    <submittedName>
        <fullName evidence="1">Uncharacterized protein</fullName>
    </submittedName>
</protein>
<accession>A0A1G9LL09</accession>
<evidence type="ECO:0000313" key="1">
    <source>
        <dbReference type="EMBL" id="SDL62558.1"/>
    </source>
</evidence>
<dbReference type="RefSeq" id="WP_089684349.1">
    <property type="nucleotide sequence ID" value="NZ_FNFO01000007.1"/>
</dbReference>
<sequence length="166" mass="19623">MNKEQKRTYNLGYINGWLANMARINDKTNYGYDFGLHFIDKENRTLNEILDKMFENICESYELKEIEAPKELVTKTLIENWVYEFQSNSQTTHSLKDENNNFSLSDSEWKTEWVEELVSLLFATTEPLKCYELSVKNTKGFYCCDGVDYIFENESNVYRLHLSVSD</sequence>
<dbReference type="OrthoDB" id="1494908at2"/>
<dbReference type="STRING" id="1075417.SAMN05421823_10782"/>
<gene>
    <name evidence="1" type="ORF">SAMN05421823_10782</name>
</gene>
<name>A0A1G9LL09_9BACT</name>
<reference evidence="1 2" key="1">
    <citation type="submission" date="2016-10" db="EMBL/GenBank/DDBJ databases">
        <authorList>
            <person name="de Groot N.N."/>
        </authorList>
    </citation>
    <scope>NUCLEOTIDE SEQUENCE [LARGE SCALE GENOMIC DNA]</scope>
    <source>
        <strain evidence="1 2">DSM 25186</strain>
    </source>
</reference>
<evidence type="ECO:0000313" key="2">
    <source>
        <dbReference type="Proteomes" id="UP000198510"/>
    </source>
</evidence>
<dbReference type="AlphaFoldDB" id="A0A1G9LL09"/>
<dbReference type="EMBL" id="FNFO01000007">
    <property type="protein sequence ID" value="SDL62558.1"/>
    <property type="molecule type" value="Genomic_DNA"/>
</dbReference>
<dbReference type="Proteomes" id="UP000198510">
    <property type="component" value="Unassembled WGS sequence"/>
</dbReference>
<organism evidence="1 2">
    <name type="scientific">Catalinimonas alkaloidigena</name>
    <dbReference type="NCBI Taxonomy" id="1075417"/>
    <lineage>
        <taxon>Bacteria</taxon>
        <taxon>Pseudomonadati</taxon>
        <taxon>Bacteroidota</taxon>
        <taxon>Cytophagia</taxon>
        <taxon>Cytophagales</taxon>
        <taxon>Catalimonadaceae</taxon>
        <taxon>Catalinimonas</taxon>
    </lineage>
</organism>
<keyword evidence="2" id="KW-1185">Reference proteome</keyword>